<comment type="catalytic activity">
    <reaction evidence="11">
        <text>1-octadecanoyl-2-(5Z,8Z,11Z,14Z-eicosatetraenoyl)-sn-glycerol + H2O = 2-(5Z,8Z,11Z,14Z-eicosatetraenoyl)-glycerol + octadecanoate + H(+)</text>
        <dbReference type="Rhea" id="RHEA:38507"/>
        <dbReference type="ChEBI" id="CHEBI:15377"/>
        <dbReference type="ChEBI" id="CHEBI:15378"/>
        <dbReference type="ChEBI" id="CHEBI:25629"/>
        <dbReference type="ChEBI" id="CHEBI:52392"/>
        <dbReference type="ChEBI" id="CHEBI:75728"/>
    </reaction>
</comment>
<dbReference type="InterPro" id="IPR000073">
    <property type="entry name" value="AB_hydrolase_1"/>
</dbReference>
<comment type="catalytic activity">
    <reaction evidence="5">
        <text>a 1,2-diacyl-sn-glycerol + H2O = a 2-acylglycerol + a fatty acid + H(+)</text>
        <dbReference type="Rhea" id="RHEA:33275"/>
        <dbReference type="ChEBI" id="CHEBI:15377"/>
        <dbReference type="ChEBI" id="CHEBI:15378"/>
        <dbReference type="ChEBI" id="CHEBI:17389"/>
        <dbReference type="ChEBI" id="CHEBI:17815"/>
        <dbReference type="ChEBI" id="CHEBI:28868"/>
        <dbReference type="EC" id="3.1.1.116"/>
    </reaction>
</comment>
<dbReference type="InterPro" id="IPR029058">
    <property type="entry name" value="AB_hydrolase_fold"/>
</dbReference>
<proteinExistence type="inferred from homology"/>
<sequence length="318" mass="36052">MTKWASAWRVRDVFSCIIANTKKRGFSTSAQNEKDLRPTEKSFQPIKMAYASFESINSVDTSSGTPIIIMHGLLGSKHNWNSLSKVIHNRTKRKVITVDARNHGDSPHIPEMSYPHMAEDVRQLLIDLNIPRATVVGHSMGGRTMMLLALKYPELVKQLIVADISPVRDSPNLKAMPVYLHALSEVKLKPNQTMSAARKEADKQLAANVQETLLRQFFLTNLVEGENGTFKWKMNLEALTTHFNNIASFPHVDISFNGPTYFIGGSKSDFIKPEDHEKIKRFFPNAVFEYVEGAGHWLHAEKPTEFLEILCKFLKMEK</sequence>
<gene>
    <name evidence="13" type="ORF">R5R35_007111</name>
</gene>
<dbReference type="InterPro" id="IPR000639">
    <property type="entry name" value="Epox_hydrolase-like"/>
</dbReference>
<evidence type="ECO:0000256" key="7">
    <source>
        <dbReference type="ARBA" id="ARBA00044064"/>
    </source>
</evidence>
<evidence type="ECO:0000256" key="8">
    <source>
        <dbReference type="ARBA" id="ARBA00048283"/>
    </source>
</evidence>
<evidence type="ECO:0000256" key="3">
    <source>
        <dbReference type="ARBA" id="ARBA00026104"/>
    </source>
</evidence>
<evidence type="ECO:0000313" key="14">
    <source>
        <dbReference type="Proteomes" id="UP001378592"/>
    </source>
</evidence>
<dbReference type="FunFam" id="3.40.50.1820:FF:000039">
    <property type="entry name" value="Esterase ybfF"/>
    <property type="match status" value="1"/>
</dbReference>
<dbReference type="GO" id="GO:0005739">
    <property type="term" value="C:mitochondrion"/>
    <property type="evidence" value="ECO:0007669"/>
    <property type="project" value="TreeGrafter"/>
</dbReference>
<comment type="catalytic activity">
    <reaction evidence="6">
        <text>a 1,3-diacyl-sn-glycerol + H2O = a 1-acyl-sn-glycerol + a fatty acid + H(+)</text>
        <dbReference type="Rhea" id="RHEA:38503"/>
        <dbReference type="ChEBI" id="CHEBI:15377"/>
        <dbReference type="ChEBI" id="CHEBI:15378"/>
        <dbReference type="ChEBI" id="CHEBI:28868"/>
        <dbReference type="ChEBI" id="CHEBI:64683"/>
        <dbReference type="ChEBI" id="CHEBI:77272"/>
    </reaction>
</comment>
<accession>A0AAN9Z831</accession>
<evidence type="ECO:0000256" key="2">
    <source>
        <dbReference type="ARBA" id="ARBA00022801"/>
    </source>
</evidence>
<dbReference type="AlphaFoldDB" id="A0AAN9Z831"/>
<dbReference type="PANTHER" id="PTHR46118">
    <property type="entry name" value="PROTEIN ABHD11"/>
    <property type="match status" value="1"/>
</dbReference>
<organism evidence="13 14">
    <name type="scientific">Gryllus longicercus</name>
    <dbReference type="NCBI Taxonomy" id="2509291"/>
    <lineage>
        <taxon>Eukaryota</taxon>
        <taxon>Metazoa</taxon>
        <taxon>Ecdysozoa</taxon>
        <taxon>Arthropoda</taxon>
        <taxon>Hexapoda</taxon>
        <taxon>Insecta</taxon>
        <taxon>Pterygota</taxon>
        <taxon>Neoptera</taxon>
        <taxon>Polyneoptera</taxon>
        <taxon>Orthoptera</taxon>
        <taxon>Ensifera</taxon>
        <taxon>Gryllidea</taxon>
        <taxon>Grylloidea</taxon>
        <taxon>Gryllidae</taxon>
        <taxon>Gryllinae</taxon>
        <taxon>Gryllus</taxon>
    </lineage>
</organism>
<evidence type="ECO:0000256" key="6">
    <source>
        <dbReference type="ARBA" id="ARBA00043742"/>
    </source>
</evidence>
<name>A0AAN9Z831_9ORTH</name>
<comment type="similarity">
    <text evidence="1">Belongs to the AB hydrolase superfamily.</text>
</comment>
<evidence type="ECO:0000256" key="1">
    <source>
        <dbReference type="ARBA" id="ARBA00008645"/>
    </source>
</evidence>
<reference evidence="13 14" key="1">
    <citation type="submission" date="2024-03" db="EMBL/GenBank/DDBJ databases">
        <title>The genome assembly and annotation of the cricket Gryllus longicercus Weissman &amp; Gray.</title>
        <authorList>
            <person name="Szrajer S."/>
            <person name="Gray D."/>
            <person name="Ylla G."/>
        </authorList>
    </citation>
    <scope>NUCLEOTIDE SEQUENCE [LARGE SCALE GENOMIC DNA]</scope>
    <source>
        <strain evidence="13">DAG 2021-001</strain>
        <tissue evidence="13">Whole body minus gut</tissue>
    </source>
</reference>
<evidence type="ECO:0000256" key="9">
    <source>
        <dbReference type="ARBA" id="ARBA00048504"/>
    </source>
</evidence>
<keyword evidence="2" id="KW-0378">Hydrolase</keyword>
<dbReference type="Gene3D" id="3.40.50.1820">
    <property type="entry name" value="alpha/beta hydrolase"/>
    <property type="match status" value="1"/>
</dbReference>
<dbReference type="Proteomes" id="UP001378592">
    <property type="component" value="Unassembled WGS sequence"/>
</dbReference>
<dbReference type="PANTHER" id="PTHR46118:SF4">
    <property type="entry name" value="PROTEIN ABHD11"/>
    <property type="match status" value="1"/>
</dbReference>
<comment type="catalytic activity">
    <reaction evidence="10">
        <text>1-octadecanoyl-2-(9Z-octadecenoyl)-sn-glycerol + H2O = 2-(9Z-octadecenoyl)-glycerol + octadecanoate + H(+)</text>
        <dbReference type="Rhea" id="RHEA:77103"/>
        <dbReference type="ChEBI" id="CHEBI:15377"/>
        <dbReference type="ChEBI" id="CHEBI:15378"/>
        <dbReference type="ChEBI" id="CHEBI:25629"/>
        <dbReference type="ChEBI" id="CHEBI:73990"/>
        <dbReference type="ChEBI" id="CHEBI:75468"/>
    </reaction>
</comment>
<evidence type="ECO:0000313" key="13">
    <source>
        <dbReference type="EMBL" id="KAK7866277.1"/>
    </source>
</evidence>
<comment type="catalytic activity">
    <reaction evidence="9">
        <text>1,2-didecanoylglycerol + H2O = decanoylglycerol + decanoate + H(+)</text>
        <dbReference type="Rhea" id="RHEA:48596"/>
        <dbReference type="ChEBI" id="CHEBI:11152"/>
        <dbReference type="ChEBI" id="CHEBI:15377"/>
        <dbReference type="ChEBI" id="CHEBI:15378"/>
        <dbReference type="ChEBI" id="CHEBI:27689"/>
        <dbReference type="ChEBI" id="CHEBI:90605"/>
    </reaction>
</comment>
<dbReference type="GO" id="GO:0052689">
    <property type="term" value="F:carboxylic ester hydrolase activity"/>
    <property type="evidence" value="ECO:0007669"/>
    <property type="project" value="TreeGrafter"/>
</dbReference>
<feature type="domain" description="AB hydrolase-1" evidence="12">
    <location>
        <begin position="66"/>
        <end position="303"/>
    </location>
</feature>
<dbReference type="EC" id="3.1.1.116" evidence="3"/>
<comment type="catalytic activity">
    <reaction evidence="8">
        <text>1-octadecanoyl-2-(4Z,7Z,10Z,13Z,16Z,19Z-docosahexaenoyl)-sn-glycerol + H2O = 2-(4Z,7Z,10Z,13Z,16Z,19Z-docosahexaenoyl)-glycerol + octadecanoate + H(+)</text>
        <dbReference type="Rhea" id="RHEA:77107"/>
        <dbReference type="ChEBI" id="CHEBI:15377"/>
        <dbReference type="ChEBI" id="CHEBI:15378"/>
        <dbReference type="ChEBI" id="CHEBI:25629"/>
        <dbReference type="ChEBI" id="CHEBI:77129"/>
        <dbReference type="ChEBI" id="CHEBI:186738"/>
    </reaction>
</comment>
<evidence type="ECO:0000256" key="11">
    <source>
        <dbReference type="ARBA" id="ARBA00048919"/>
    </source>
</evidence>
<keyword evidence="14" id="KW-1185">Reference proteome</keyword>
<evidence type="ECO:0000256" key="4">
    <source>
        <dbReference type="ARBA" id="ARBA00042703"/>
    </source>
</evidence>
<evidence type="ECO:0000259" key="12">
    <source>
        <dbReference type="Pfam" id="PF00561"/>
    </source>
</evidence>
<dbReference type="EMBL" id="JAZDUA010000150">
    <property type="protein sequence ID" value="KAK7866277.1"/>
    <property type="molecule type" value="Genomic_DNA"/>
</dbReference>
<protein>
    <recommendedName>
        <fullName evidence="7">sn-1-specific diacylglycerol lipase ABHD11</fullName>
        <ecNumber evidence="3">3.1.1.116</ecNumber>
    </recommendedName>
    <alternativeName>
        <fullName evidence="4">Alpha/beta hydrolase domain-containing protein 11</fullName>
    </alternativeName>
</protein>
<comment type="caution">
    <text evidence="13">The sequence shown here is derived from an EMBL/GenBank/DDBJ whole genome shotgun (WGS) entry which is preliminary data.</text>
</comment>
<evidence type="ECO:0000256" key="5">
    <source>
        <dbReference type="ARBA" id="ARBA00043667"/>
    </source>
</evidence>
<dbReference type="PRINTS" id="PR00412">
    <property type="entry name" value="EPOXHYDRLASE"/>
</dbReference>
<evidence type="ECO:0000256" key="10">
    <source>
        <dbReference type="ARBA" id="ARBA00048513"/>
    </source>
</evidence>
<dbReference type="PRINTS" id="PR00111">
    <property type="entry name" value="ABHYDROLASE"/>
</dbReference>
<dbReference type="Pfam" id="PF00561">
    <property type="entry name" value="Abhydrolase_1"/>
    <property type="match status" value="1"/>
</dbReference>
<dbReference type="SUPFAM" id="SSF53474">
    <property type="entry name" value="alpha/beta-Hydrolases"/>
    <property type="match status" value="1"/>
</dbReference>